<dbReference type="InterPro" id="IPR003399">
    <property type="entry name" value="Mce/MlaD"/>
</dbReference>
<name>A0ABT3SQ72_9MYCO</name>
<dbReference type="PANTHER" id="PTHR33371">
    <property type="entry name" value="INTERMEMBRANE PHOSPHOLIPID TRANSPORT SYSTEM BINDING PROTEIN MLAD-RELATED"/>
    <property type="match status" value="1"/>
</dbReference>
<proteinExistence type="predicted"/>
<comment type="caution">
    <text evidence="4">The sequence shown here is derived from an EMBL/GenBank/DDBJ whole genome shotgun (WGS) entry which is preliminary data.</text>
</comment>
<reference evidence="4 5" key="1">
    <citation type="submission" date="2022-11" db="EMBL/GenBank/DDBJ databases">
        <title>Mycobacterium sp. nov.</title>
        <authorList>
            <person name="Papic B."/>
            <person name="Spicic S."/>
            <person name="Duvnjak S."/>
        </authorList>
    </citation>
    <scope>NUCLEOTIDE SEQUENCE [LARGE SCALE GENOMIC DNA]</scope>
    <source>
        <strain evidence="4 5">CVI_P4</strain>
    </source>
</reference>
<dbReference type="InterPro" id="IPR052336">
    <property type="entry name" value="MlaD_Phospholipid_Transporter"/>
</dbReference>
<dbReference type="Pfam" id="PF11887">
    <property type="entry name" value="Mce4_CUP1"/>
    <property type="match status" value="1"/>
</dbReference>
<evidence type="ECO:0000259" key="3">
    <source>
        <dbReference type="Pfam" id="PF11887"/>
    </source>
</evidence>
<keyword evidence="1" id="KW-1133">Transmembrane helix</keyword>
<feature type="domain" description="Mammalian cell entry C-terminal" evidence="3">
    <location>
        <begin position="116"/>
        <end position="312"/>
    </location>
</feature>
<dbReference type="Pfam" id="PF02470">
    <property type="entry name" value="MlaD"/>
    <property type="match status" value="1"/>
</dbReference>
<evidence type="ECO:0000259" key="2">
    <source>
        <dbReference type="Pfam" id="PF02470"/>
    </source>
</evidence>
<evidence type="ECO:0000313" key="5">
    <source>
        <dbReference type="Proteomes" id="UP001300745"/>
    </source>
</evidence>
<protein>
    <submittedName>
        <fullName evidence="4">MCE family protein</fullName>
    </submittedName>
</protein>
<keyword evidence="1" id="KW-0812">Transmembrane</keyword>
<organism evidence="4 5">
    <name type="scientific">Mycobacterium pinniadriaticum</name>
    <dbReference type="NCBI Taxonomy" id="2994102"/>
    <lineage>
        <taxon>Bacteria</taxon>
        <taxon>Bacillati</taxon>
        <taxon>Actinomycetota</taxon>
        <taxon>Actinomycetes</taxon>
        <taxon>Mycobacteriales</taxon>
        <taxon>Mycobacteriaceae</taxon>
        <taxon>Mycobacterium</taxon>
    </lineage>
</organism>
<dbReference type="RefSeq" id="WP_266000847.1">
    <property type="nucleotide sequence ID" value="NZ_JAPJDN010000053.1"/>
</dbReference>
<keyword evidence="5" id="KW-1185">Reference proteome</keyword>
<accession>A0ABT3SQ72</accession>
<gene>
    <name evidence="4" type="ORF">ORI27_30220</name>
</gene>
<evidence type="ECO:0000313" key="4">
    <source>
        <dbReference type="EMBL" id="MCX2940972.1"/>
    </source>
</evidence>
<dbReference type="Proteomes" id="UP001300745">
    <property type="component" value="Unassembled WGS sequence"/>
</dbReference>
<dbReference type="InterPro" id="IPR005693">
    <property type="entry name" value="Mce"/>
</dbReference>
<feature type="transmembrane region" description="Helical" evidence="1">
    <location>
        <begin position="12"/>
        <end position="32"/>
    </location>
</feature>
<feature type="domain" description="Mce/MlaD" evidence="2">
    <location>
        <begin position="38"/>
        <end position="113"/>
    </location>
</feature>
<keyword evidence="1" id="KW-0472">Membrane</keyword>
<dbReference type="InterPro" id="IPR024516">
    <property type="entry name" value="Mce_C"/>
</dbReference>
<dbReference type="PANTHER" id="PTHR33371:SF17">
    <property type="entry name" value="MCE-FAMILY PROTEIN MCE1B"/>
    <property type="match status" value="1"/>
</dbReference>
<evidence type="ECO:0000256" key="1">
    <source>
        <dbReference type="SAM" id="Phobius"/>
    </source>
</evidence>
<sequence length="341" mass="36546">MTRLNSSARNFLIFGVVMALLTGVLFMTFSQYRSGSTNGYSAVFVDASRIKTGDTVRVAGIRVGTVQNVKLRADNTVEVSFGVDPKVMVTAGTKVAVRYLNLVGDRYLALVDGPGSPQRLPVGSQIPADRTVPALDLDLLLGGLKPVVQGLNPTDVNSLTAALLRVLQGQGGALQSLLSESSSFTDSLADNSQVVQELIDNLRTTLVTLAKDGEKVSASVDKLDRLVSVLSRDRESTGAAIDALDRGTASLADLLTDARPPLAETVNQLNRVAPLLDQDKDRLDAALQRAPGNYRKLARMGSYGSFVQFYLCGLSVRVTDLQGRTAEFPWIKQDLGRCSDS</sequence>
<dbReference type="EMBL" id="JAPJDO010000053">
    <property type="protein sequence ID" value="MCX2940972.1"/>
    <property type="molecule type" value="Genomic_DNA"/>
</dbReference>
<dbReference type="NCBIfam" id="TIGR00996">
    <property type="entry name" value="Mtu_fam_mce"/>
    <property type="match status" value="1"/>
</dbReference>